<keyword evidence="12" id="KW-0624">Polysaccharide degradation</keyword>
<feature type="region of interest" description="Disordered" evidence="14">
    <location>
        <begin position="1485"/>
        <end position="1506"/>
    </location>
</feature>
<evidence type="ECO:0000256" key="8">
    <source>
        <dbReference type="ARBA" id="ARBA00023024"/>
    </source>
</evidence>
<dbReference type="GO" id="GO:0008843">
    <property type="term" value="F:endochitinase activity"/>
    <property type="evidence" value="ECO:0007669"/>
    <property type="project" value="UniProtKB-EC"/>
</dbReference>
<dbReference type="PANTHER" id="PTHR47700:SF2">
    <property type="entry name" value="CHITINASE"/>
    <property type="match status" value="1"/>
</dbReference>
<dbReference type="InterPro" id="IPR036861">
    <property type="entry name" value="Endochitinase-like_sf"/>
</dbReference>
<reference evidence="18" key="2">
    <citation type="submission" date="2023-05" db="EMBL/GenBank/DDBJ databases">
        <authorList>
            <consortium name="Lawrence Berkeley National Laboratory"/>
            <person name="Steindorff A."/>
            <person name="Hensen N."/>
            <person name="Bonometti L."/>
            <person name="Westerberg I."/>
            <person name="Brannstrom I.O."/>
            <person name="Guillou S."/>
            <person name="Cros-Aarteil S."/>
            <person name="Calhoun S."/>
            <person name="Haridas S."/>
            <person name="Kuo A."/>
            <person name="Mondo S."/>
            <person name="Pangilinan J."/>
            <person name="Riley R."/>
            <person name="Labutti K."/>
            <person name="Andreopoulos B."/>
            <person name="Lipzen A."/>
            <person name="Chen C."/>
            <person name="Yanf M."/>
            <person name="Daum C."/>
            <person name="Ng V."/>
            <person name="Clum A."/>
            <person name="Ohm R."/>
            <person name="Martin F."/>
            <person name="Silar P."/>
            <person name="Natvig D."/>
            <person name="Lalanne C."/>
            <person name="Gautier V."/>
            <person name="Ament-Velasquez S.L."/>
            <person name="Kruys A."/>
            <person name="Hutchinson M.I."/>
            <person name="Powell A.J."/>
            <person name="Barry K."/>
            <person name="Miller A.N."/>
            <person name="Grigoriev I.V."/>
            <person name="Debuchy R."/>
            <person name="Gladieux P."/>
            <person name="Thoren M.H."/>
            <person name="Johannesson H."/>
        </authorList>
    </citation>
    <scope>NUCLEOTIDE SEQUENCE</scope>
    <source>
        <strain evidence="18">PSN293</strain>
    </source>
</reference>
<dbReference type="PROSITE" id="PS51910">
    <property type="entry name" value="GH18_2"/>
    <property type="match status" value="1"/>
</dbReference>
<accession>A0AAN6XXW6</accession>
<dbReference type="Pfam" id="PF00704">
    <property type="entry name" value="Glyco_hydro_18"/>
    <property type="match status" value="1"/>
</dbReference>
<dbReference type="InterPro" id="IPR011583">
    <property type="entry name" value="Chitinase_II/V-like_cat"/>
</dbReference>
<keyword evidence="6" id="KW-0147">Chitin-binding</keyword>
<evidence type="ECO:0000256" key="14">
    <source>
        <dbReference type="SAM" id="MobiDB-lite"/>
    </source>
</evidence>
<dbReference type="GO" id="GO:0005576">
    <property type="term" value="C:extracellular region"/>
    <property type="evidence" value="ECO:0007669"/>
    <property type="project" value="UniProtKB-SubCell"/>
</dbReference>
<evidence type="ECO:0000256" key="3">
    <source>
        <dbReference type="ARBA" id="ARBA00008682"/>
    </source>
</evidence>
<evidence type="ECO:0000313" key="18">
    <source>
        <dbReference type="EMBL" id="KAK4208953.1"/>
    </source>
</evidence>
<dbReference type="SUPFAM" id="SSF51445">
    <property type="entry name" value="(Trans)glycosidases"/>
    <property type="match status" value="1"/>
</dbReference>
<evidence type="ECO:0000256" key="10">
    <source>
        <dbReference type="ARBA" id="ARBA00023277"/>
    </source>
</evidence>
<comment type="subcellular location">
    <subcellularLocation>
        <location evidence="2">Secreted</location>
    </subcellularLocation>
</comment>
<evidence type="ECO:0000313" key="19">
    <source>
        <dbReference type="Proteomes" id="UP001301769"/>
    </source>
</evidence>
<gene>
    <name evidence="18" type="ORF">QBC37DRAFT_451474</name>
</gene>
<dbReference type="SMART" id="SM00257">
    <property type="entry name" value="LysM"/>
    <property type="match status" value="2"/>
</dbReference>
<keyword evidence="7 13" id="KW-0378">Hydrolase</keyword>
<dbReference type="SUPFAM" id="SSF57016">
    <property type="entry name" value="Plant lectins/antimicrobial peptides"/>
    <property type="match status" value="1"/>
</dbReference>
<dbReference type="PROSITE" id="PS01095">
    <property type="entry name" value="GH18_1"/>
    <property type="match status" value="1"/>
</dbReference>
<dbReference type="SUPFAM" id="SSF54556">
    <property type="entry name" value="Chitinase insertion domain"/>
    <property type="match status" value="1"/>
</dbReference>
<dbReference type="SUPFAM" id="SSF54106">
    <property type="entry name" value="LysM domain"/>
    <property type="match status" value="1"/>
</dbReference>
<dbReference type="EMBL" id="MU858221">
    <property type="protein sequence ID" value="KAK4208953.1"/>
    <property type="molecule type" value="Genomic_DNA"/>
</dbReference>
<evidence type="ECO:0000256" key="13">
    <source>
        <dbReference type="RuleBase" id="RU000489"/>
    </source>
</evidence>
<dbReference type="EC" id="3.2.1.14" evidence="4"/>
<feature type="signal peptide" evidence="15">
    <location>
        <begin position="1"/>
        <end position="20"/>
    </location>
</feature>
<evidence type="ECO:0000259" key="16">
    <source>
        <dbReference type="PROSITE" id="PS51782"/>
    </source>
</evidence>
<evidence type="ECO:0000256" key="12">
    <source>
        <dbReference type="ARBA" id="ARBA00023326"/>
    </source>
</evidence>
<feature type="compositionally biased region" description="Basic residues" evidence="14">
    <location>
        <begin position="1219"/>
        <end position="1228"/>
    </location>
</feature>
<keyword evidence="11 13" id="KW-0326">Glycosidase</keyword>
<feature type="domain" description="GH18" evidence="17">
    <location>
        <begin position="550"/>
        <end position="915"/>
    </location>
</feature>
<feature type="domain" description="LysM" evidence="16">
    <location>
        <begin position="404"/>
        <end position="453"/>
    </location>
</feature>
<comment type="catalytic activity">
    <reaction evidence="1">
        <text>Random endo-hydrolysis of N-acetyl-beta-D-glucosaminide (1-&gt;4)-beta-linkages in chitin and chitodextrins.</text>
        <dbReference type="EC" id="3.2.1.14"/>
    </reaction>
</comment>
<keyword evidence="8" id="KW-0146">Chitin degradation</keyword>
<keyword evidence="5" id="KW-0964">Secreted</keyword>
<evidence type="ECO:0000256" key="4">
    <source>
        <dbReference type="ARBA" id="ARBA00012729"/>
    </source>
</evidence>
<dbReference type="InterPro" id="IPR017853">
    <property type="entry name" value="GH"/>
</dbReference>
<dbReference type="Gene3D" id="3.10.350.10">
    <property type="entry name" value="LysM domain"/>
    <property type="match status" value="2"/>
</dbReference>
<dbReference type="Gene3D" id="3.10.50.10">
    <property type="match status" value="1"/>
</dbReference>
<dbReference type="CDD" id="cd00035">
    <property type="entry name" value="ChtBD1"/>
    <property type="match status" value="1"/>
</dbReference>
<dbReference type="InterPro" id="IPR001223">
    <property type="entry name" value="Glyco_hydro18_cat"/>
</dbReference>
<keyword evidence="15" id="KW-0732">Signal</keyword>
<dbReference type="GO" id="GO:0000272">
    <property type="term" value="P:polysaccharide catabolic process"/>
    <property type="evidence" value="ECO:0007669"/>
    <property type="project" value="UniProtKB-KW"/>
</dbReference>
<reference evidence="18" key="1">
    <citation type="journal article" date="2023" name="Mol. Phylogenet. Evol.">
        <title>Genome-scale phylogeny and comparative genomics of the fungal order Sordariales.</title>
        <authorList>
            <person name="Hensen N."/>
            <person name="Bonometti L."/>
            <person name="Westerberg I."/>
            <person name="Brannstrom I.O."/>
            <person name="Guillou S."/>
            <person name="Cros-Aarteil S."/>
            <person name="Calhoun S."/>
            <person name="Haridas S."/>
            <person name="Kuo A."/>
            <person name="Mondo S."/>
            <person name="Pangilinan J."/>
            <person name="Riley R."/>
            <person name="LaButti K."/>
            <person name="Andreopoulos B."/>
            <person name="Lipzen A."/>
            <person name="Chen C."/>
            <person name="Yan M."/>
            <person name="Daum C."/>
            <person name="Ng V."/>
            <person name="Clum A."/>
            <person name="Steindorff A."/>
            <person name="Ohm R.A."/>
            <person name="Martin F."/>
            <person name="Silar P."/>
            <person name="Natvig D.O."/>
            <person name="Lalanne C."/>
            <person name="Gautier V."/>
            <person name="Ament-Velasquez S.L."/>
            <person name="Kruys A."/>
            <person name="Hutchinson M.I."/>
            <person name="Powell A.J."/>
            <person name="Barry K."/>
            <person name="Miller A.N."/>
            <person name="Grigoriev I.V."/>
            <person name="Debuchy R."/>
            <person name="Gladieux P."/>
            <person name="Hiltunen Thoren M."/>
            <person name="Johannesson H."/>
        </authorList>
    </citation>
    <scope>NUCLEOTIDE SEQUENCE</scope>
    <source>
        <strain evidence="18">PSN293</strain>
    </source>
</reference>
<dbReference type="InterPro" id="IPR001579">
    <property type="entry name" value="Glyco_hydro_18_chit_AS"/>
</dbReference>
<feature type="chain" id="PRO_5042838597" description="chitinase" evidence="15">
    <location>
        <begin position="21"/>
        <end position="1543"/>
    </location>
</feature>
<dbReference type="SMART" id="SM00636">
    <property type="entry name" value="Glyco_18"/>
    <property type="match status" value="1"/>
</dbReference>
<evidence type="ECO:0000256" key="6">
    <source>
        <dbReference type="ARBA" id="ARBA00022669"/>
    </source>
</evidence>
<dbReference type="Gene3D" id="3.20.20.80">
    <property type="entry name" value="Glycosidases"/>
    <property type="match status" value="1"/>
</dbReference>
<dbReference type="PANTHER" id="PTHR47700">
    <property type="entry name" value="V CHITINASE, PUTATIVE (AFU_ORTHOLOGUE AFUA_6G13720)-RELATED"/>
    <property type="match status" value="1"/>
</dbReference>
<evidence type="ECO:0000259" key="17">
    <source>
        <dbReference type="PROSITE" id="PS51910"/>
    </source>
</evidence>
<keyword evidence="19" id="KW-1185">Reference proteome</keyword>
<evidence type="ECO:0000256" key="11">
    <source>
        <dbReference type="ARBA" id="ARBA00023295"/>
    </source>
</evidence>
<comment type="similarity">
    <text evidence="3">Belongs to the glycosyl hydrolase 18 family. Chitinase class V subfamily.</text>
</comment>
<dbReference type="GO" id="GO:0008061">
    <property type="term" value="F:chitin binding"/>
    <property type="evidence" value="ECO:0007669"/>
    <property type="project" value="UniProtKB-KW"/>
</dbReference>
<dbReference type="InterPro" id="IPR053214">
    <property type="entry name" value="LysM12-like"/>
</dbReference>
<protein>
    <recommendedName>
        <fullName evidence="4">chitinase</fullName>
        <ecNumber evidence="4">3.2.1.14</ecNumber>
    </recommendedName>
</protein>
<evidence type="ECO:0000256" key="2">
    <source>
        <dbReference type="ARBA" id="ARBA00004613"/>
    </source>
</evidence>
<dbReference type="InterPro" id="IPR018392">
    <property type="entry name" value="LysM"/>
</dbReference>
<dbReference type="Pfam" id="PF01476">
    <property type="entry name" value="LysM"/>
    <property type="match status" value="1"/>
</dbReference>
<dbReference type="InterPro" id="IPR036779">
    <property type="entry name" value="LysM_dom_sf"/>
</dbReference>
<dbReference type="Proteomes" id="UP001301769">
    <property type="component" value="Unassembled WGS sequence"/>
</dbReference>
<sequence length="1543" mass="167755">MWLHVTVLLLCLWTRLGCSAINLDGSRAVEPLESLEDAPIEDFDTYHPDQFDCPLPCSDYSNMHSWTPFSSVDRLRRCKRPMMLQFSVGQPLDDSSTTTLIRSCTFGHKVPNPKTSDSLFEKPIDTAPACIAASIEQKGKLEIAMQIHSGSQQEEATTNLVMGLKEYFASKDNCDESFAFAYFNQSVAGMYVGDGLDKETAISALQAVTDRKAQIQEDGVTIDAVAQLCGSDRPSEETMGIIIDTSGDLAKVQRQLLGWSQGACASLDTSTTAQERTSTHRDEISVSVLVTESQQPELGNSTSPIMTNQTVGPASLTSAKRSIVNRNPLRSRATCKYIEVVQQDDCGKLAKRCKISDADFYKFNPKPKLCSTLMPGDYICCSAGDPYVKPKPPVPKPSADGTCATHLIANGDTCSKVATKYGVTVADLEKWNKAKTWAWTDCPGMKLGYNMCISDGSPPLPPPQAGTECGPIVPNTKKPSNKSIPLSEINPCPLKACCSNWGYCGVFPSHCDIHAKKGGGPGTIETGFQSTCISGCGTAIKKNSGPPAAFQRIGYYESWNLDRECLWLKAKDANADGTYTHIQWAFLEIDPKTWKPVLKDTKKQWADFKQLKNVKRIVSFGGWAYSTEVATYNIIRSAIIDNAAAFADGIANFLKTEGLDGVDIDWEYPGAPDIMVNGKPIGQKGDGAKYLEFLKILKQKVGKDKSVSIAAPASYWYLKAFPIDQIAAVIDYIVYMTYDLHGQWDAGNVNAFDSCPSGMCVRSHINLTETNNAISIITKAGVPNNKIYIGEASYGRSFRLSDPKCYQPQCTFTGTRLQSNANPGRCTKQPGYISLAEINEIIKLGNADTVRTVHDGASNTDVLLYKGDYVSYMTPLTKQTRRENLWKPLNLAGTVDWALDLQSFTSADMESPDPAVGKVGCVYGDDDTVNTANLCLFACTYGFCPKSLCTCFETGVIGTDGDPLPEVVRPDTKNVVAYDRLDVDLNKLCKFACKYGYCPDTVCTILSPAGQLPSGGAIEDPGFGDVLDIVEDLNGQSCYIWENGANRDSTMLMCRNACKQQVDEAEKEGRTTNYGCVGVFPLDKPLPWDSSLGASQPRMVPGKCVCDNMLVNELADSVLEAMPAIAQIGCYIVMSTLKLLLDVGAQFIPGVGKAIDAGLDTVATAAQMASYIYSNDQDPQGAWEWWLAPCGGSKFVPEELKKIFDILSGIADGVTGFKPPRKIGKGSGKKGDDGNPTVRGPGGPSGGKGKGKSNNKPKCAIKAKEVAQRFGDGKQTLRMKSCVKDQTKTTEMIITSVSWAANAQTTNYPRTCSKKWTQACYHYSSAIRVNPSWGILTCPQGHGATSVVRRDLPATAVFRSQHRGAGWMDAQYRAAGAGQKCDVDEYPPAYFLQPSDPAAMFSGVNVQGQLVRWLPHKQNRGAGSGMWGSFCFRAPVQGLSDKEFINLVNAAVPPFKDTVNPNPDLEQTYAAVTMAKKPAFTVGTWEQSASPPKDDGHKENPCWPKGIARRDPGFPLLTYDPYYNGNAPPYQYANPYVRGQNGD</sequence>
<dbReference type="PROSITE" id="PS51782">
    <property type="entry name" value="LYSM"/>
    <property type="match status" value="2"/>
</dbReference>
<evidence type="ECO:0000256" key="7">
    <source>
        <dbReference type="ARBA" id="ARBA00022801"/>
    </source>
</evidence>
<dbReference type="CDD" id="cd00118">
    <property type="entry name" value="LysM"/>
    <property type="match status" value="1"/>
</dbReference>
<dbReference type="InterPro" id="IPR029070">
    <property type="entry name" value="Chitinase_insertion_sf"/>
</dbReference>
<feature type="region of interest" description="Disordered" evidence="14">
    <location>
        <begin position="1218"/>
        <end position="1257"/>
    </location>
</feature>
<evidence type="ECO:0000256" key="9">
    <source>
        <dbReference type="ARBA" id="ARBA00023026"/>
    </source>
</evidence>
<dbReference type="GO" id="GO:0006032">
    <property type="term" value="P:chitin catabolic process"/>
    <property type="evidence" value="ECO:0007669"/>
    <property type="project" value="UniProtKB-KW"/>
</dbReference>
<proteinExistence type="inferred from homology"/>
<evidence type="ECO:0000256" key="1">
    <source>
        <dbReference type="ARBA" id="ARBA00000822"/>
    </source>
</evidence>
<name>A0AAN6XXW6_9PEZI</name>
<keyword evidence="9" id="KW-0843">Virulence</keyword>
<evidence type="ECO:0000256" key="5">
    <source>
        <dbReference type="ARBA" id="ARBA00022525"/>
    </source>
</evidence>
<keyword evidence="10" id="KW-0119">Carbohydrate metabolism</keyword>
<evidence type="ECO:0000256" key="15">
    <source>
        <dbReference type="SAM" id="SignalP"/>
    </source>
</evidence>
<feature type="domain" description="LysM" evidence="16">
    <location>
        <begin position="336"/>
        <end position="381"/>
    </location>
</feature>
<organism evidence="18 19">
    <name type="scientific">Rhypophila decipiens</name>
    <dbReference type="NCBI Taxonomy" id="261697"/>
    <lineage>
        <taxon>Eukaryota</taxon>
        <taxon>Fungi</taxon>
        <taxon>Dikarya</taxon>
        <taxon>Ascomycota</taxon>
        <taxon>Pezizomycotina</taxon>
        <taxon>Sordariomycetes</taxon>
        <taxon>Sordariomycetidae</taxon>
        <taxon>Sordariales</taxon>
        <taxon>Naviculisporaceae</taxon>
        <taxon>Rhypophila</taxon>
    </lineage>
</organism>
<comment type="caution">
    <text evidence="18">The sequence shown here is derived from an EMBL/GenBank/DDBJ whole genome shotgun (WGS) entry which is preliminary data.</text>
</comment>